<comment type="caution">
    <text evidence="3">The sequence shown here is derived from an EMBL/GenBank/DDBJ whole genome shotgun (WGS) entry which is preliminary data.</text>
</comment>
<dbReference type="AlphaFoldDB" id="A0A507BNS8"/>
<dbReference type="GeneID" id="41978781"/>
<keyword evidence="4" id="KW-1185">Reference proteome</keyword>
<reference evidence="3 4" key="1">
    <citation type="submission" date="2019-06" db="EMBL/GenBank/DDBJ databases">
        <title>Draft genome sequence of the filamentous fungus Phialemoniopsis curvata isolated from diesel fuel.</title>
        <authorList>
            <person name="Varaljay V.A."/>
            <person name="Lyon W.J."/>
            <person name="Crouch A.L."/>
            <person name="Drake C.E."/>
            <person name="Hollomon J.M."/>
            <person name="Nadeau L.J."/>
            <person name="Nunn H.S."/>
            <person name="Stevenson B.S."/>
            <person name="Bojanowski C.L."/>
            <person name="Crookes-Goodson W.J."/>
        </authorList>
    </citation>
    <scope>NUCLEOTIDE SEQUENCE [LARGE SCALE GENOMIC DNA]</scope>
    <source>
        <strain evidence="3 4">D216</strain>
    </source>
</reference>
<dbReference type="PROSITE" id="PS50097">
    <property type="entry name" value="BTB"/>
    <property type="match status" value="1"/>
</dbReference>
<dbReference type="EMBL" id="SKBQ01000104">
    <property type="protein sequence ID" value="TPX18941.1"/>
    <property type="molecule type" value="Genomic_DNA"/>
</dbReference>
<dbReference type="Proteomes" id="UP000319257">
    <property type="component" value="Unassembled WGS sequence"/>
</dbReference>
<dbReference type="PANTHER" id="PTHR47843:SF5">
    <property type="entry name" value="BTB_POZ DOMAIN PROTEIN"/>
    <property type="match status" value="1"/>
</dbReference>
<organism evidence="3 4">
    <name type="scientific">Thyridium curvatum</name>
    <dbReference type="NCBI Taxonomy" id="1093900"/>
    <lineage>
        <taxon>Eukaryota</taxon>
        <taxon>Fungi</taxon>
        <taxon>Dikarya</taxon>
        <taxon>Ascomycota</taxon>
        <taxon>Pezizomycotina</taxon>
        <taxon>Sordariomycetes</taxon>
        <taxon>Sordariomycetidae</taxon>
        <taxon>Thyridiales</taxon>
        <taxon>Thyridiaceae</taxon>
        <taxon>Thyridium</taxon>
    </lineage>
</organism>
<dbReference type="Gene3D" id="3.30.710.10">
    <property type="entry name" value="Potassium Channel Kv1.1, Chain A"/>
    <property type="match status" value="1"/>
</dbReference>
<gene>
    <name evidence="3" type="ORF">E0L32_011334</name>
</gene>
<dbReference type="InParanoid" id="A0A507BNS8"/>
<sequence>MSDKQETREPWQRKSHTRDEKLRTALCNGGGDMAFLATSMIHAALEPLYQSGHMSDLTVTCRGQQFRVHKAIVCSQSPFFDKACNSGFQEGIEQNVDLPEENPEILDRFFQFLYAGTYSDGEHLDCLPSKPAMMSPAAVSESLAAATLGPVQEGGLERASILSNTTTPPGNAANGDASHESVTSADQAQSDEEGDDEYSTTEESDTDGDDSEMEVTEGSDTNGDISEMEVDPLDYDSEVSEHTDPNCLRELYNKETNKGKLPPGTANCQDNILVASIIISLRVYVMAEKYDVPALKLLAEKRFRGTVENFWLAYDGLPAMADELFASTLPQDPLRTFIVELVASQYLLNPAIRVKMRPVMERHTDFAMGVLDQLASSGCR</sequence>
<evidence type="ECO:0000259" key="2">
    <source>
        <dbReference type="PROSITE" id="PS50097"/>
    </source>
</evidence>
<dbReference type="OrthoDB" id="1022638at2759"/>
<dbReference type="PANTHER" id="PTHR47843">
    <property type="entry name" value="BTB DOMAIN-CONTAINING PROTEIN-RELATED"/>
    <property type="match status" value="1"/>
</dbReference>
<accession>A0A507BNS8</accession>
<dbReference type="STRING" id="1093900.A0A507BNS8"/>
<protein>
    <recommendedName>
        <fullName evidence="2">BTB domain-containing protein</fullName>
    </recommendedName>
</protein>
<feature type="domain" description="BTB" evidence="2">
    <location>
        <begin position="55"/>
        <end position="122"/>
    </location>
</feature>
<dbReference type="InterPro" id="IPR000210">
    <property type="entry name" value="BTB/POZ_dom"/>
</dbReference>
<dbReference type="RefSeq" id="XP_031000652.1">
    <property type="nucleotide sequence ID" value="XM_031134052.1"/>
</dbReference>
<evidence type="ECO:0000256" key="1">
    <source>
        <dbReference type="SAM" id="MobiDB-lite"/>
    </source>
</evidence>
<evidence type="ECO:0000313" key="4">
    <source>
        <dbReference type="Proteomes" id="UP000319257"/>
    </source>
</evidence>
<name>A0A507BNS8_9PEZI</name>
<proteinExistence type="predicted"/>
<dbReference type="Pfam" id="PF00651">
    <property type="entry name" value="BTB"/>
    <property type="match status" value="1"/>
</dbReference>
<feature type="region of interest" description="Disordered" evidence="1">
    <location>
        <begin position="161"/>
        <end position="228"/>
    </location>
</feature>
<feature type="compositionally biased region" description="Acidic residues" evidence="1">
    <location>
        <begin position="189"/>
        <end position="217"/>
    </location>
</feature>
<dbReference type="SUPFAM" id="SSF54695">
    <property type="entry name" value="POZ domain"/>
    <property type="match status" value="1"/>
</dbReference>
<dbReference type="CDD" id="cd18186">
    <property type="entry name" value="BTB_POZ_ZBTB_KLHL-like"/>
    <property type="match status" value="1"/>
</dbReference>
<dbReference type="InterPro" id="IPR011333">
    <property type="entry name" value="SKP1/BTB/POZ_sf"/>
</dbReference>
<evidence type="ECO:0000313" key="3">
    <source>
        <dbReference type="EMBL" id="TPX18941.1"/>
    </source>
</evidence>